<feature type="domain" description="ASCH" evidence="1">
    <location>
        <begin position="14"/>
        <end position="113"/>
    </location>
</feature>
<dbReference type="InterPro" id="IPR015947">
    <property type="entry name" value="PUA-like_sf"/>
</dbReference>
<dbReference type="PANTHER" id="PTHR42250:SF1">
    <property type="entry name" value="ASCH DOMAIN-CONTAINING PROTEIN"/>
    <property type="match status" value="1"/>
</dbReference>
<dbReference type="Pfam" id="PF04266">
    <property type="entry name" value="ASCH"/>
    <property type="match status" value="1"/>
</dbReference>
<proteinExistence type="predicted"/>
<evidence type="ECO:0000313" key="3">
    <source>
        <dbReference type="Proteomes" id="UP001209885"/>
    </source>
</evidence>
<comment type="caution">
    <text evidence="2">The sequence shown here is derived from an EMBL/GenBank/DDBJ whole genome shotgun (WGS) entry which is preliminary data.</text>
</comment>
<reference evidence="2 3" key="1">
    <citation type="submission" date="2022-11" db="EMBL/GenBank/DDBJ databases">
        <title>The characterization of three novel Bacteroidetes species and genomic analysis of their roles in tidal elemental geochemical cycles.</title>
        <authorList>
            <person name="Ma K."/>
        </authorList>
    </citation>
    <scope>NUCLEOTIDE SEQUENCE [LARGE SCALE GENOMIC DNA]</scope>
    <source>
        <strain evidence="2 3">M17</strain>
    </source>
</reference>
<dbReference type="PANTHER" id="PTHR42250">
    <property type="entry name" value="ASCH DOMAIN-CONTAINING PROTEIN"/>
    <property type="match status" value="1"/>
</dbReference>
<keyword evidence="3" id="KW-1185">Reference proteome</keyword>
<dbReference type="Proteomes" id="UP001209885">
    <property type="component" value="Unassembled WGS sequence"/>
</dbReference>
<dbReference type="RefSeq" id="WP_266058058.1">
    <property type="nucleotide sequence ID" value="NZ_JAPFQN010000010.1"/>
</dbReference>
<dbReference type="InterPro" id="IPR007374">
    <property type="entry name" value="ASCH_domain"/>
</dbReference>
<evidence type="ECO:0000259" key="1">
    <source>
        <dbReference type="SMART" id="SM01022"/>
    </source>
</evidence>
<name>A0ABT3RUM0_9BACT</name>
<sequence>MSKNKVRKYIAESINLKDIYYDLVRSKTKTTTIRYGHMLFKDLETSLTFSSKPPINIIIKKLDYSKTFSDLEKADAISDGYDSVETLKNDLKKYYPDIKKNSPLTIISFDIID</sequence>
<dbReference type="EMBL" id="JAPFQN010000010">
    <property type="protein sequence ID" value="MCX2745469.1"/>
    <property type="molecule type" value="Genomic_DNA"/>
</dbReference>
<dbReference type="SMART" id="SM01022">
    <property type="entry name" value="ASCH"/>
    <property type="match status" value="1"/>
</dbReference>
<dbReference type="SUPFAM" id="SSF88697">
    <property type="entry name" value="PUA domain-like"/>
    <property type="match status" value="1"/>
</dbReference>
<organism evidence="2 3">
    <name type="scientific">Mangrovivirga halotolerans</name>
    <dbReference type="NCBI Taxonomy" id="2993936"/>
    <lineage>
        <taxon>Bacteria</taxon>
        <taxon>Pseudomonadati</taxon>
        <taxon>Bacteroidota</taxon>
        <taxon>Cytophagia</taxon>
        <taxon>Cytophagales</taxon>
        <taxon>Mangrovivirgaceae</taxon>
        <taxon>Mangrovivirga</taxon>
    </lineage>
</organism>
<dbReference type="Gene3D" id="2.30.130.30">
    <property type="entry name" value="Hypothetical protein"/>
    <property type="match status" value="1"/>
</dbReference>
<gene>
    <name evidence="2" type="ORF">OO013_16435</name>
</gene>
<protein>
    <submittedName>
        <fullName evidence="2">ASCH domain-containing protein</fullName>
    </submittedName>
</protein>
<accession>A0ABT3RUM0</accession>
<evidence type="ECO:0000313" key="2">
    <source>
        <dbReference type="EMBL" id="MCX2745469.1"/>
    </source>
</evidence>